<gene>
    <name evidence="1" type="ORF">DFQ04_0588</name>
</gene>
<reference evidence="1 2" key="1">
    <citation type="submission" date="2019-03" db="EMBL/GenBank/DDBJ databases">
        <title>Genomic Encyclopedia of Type Strains, Phase III (KMG-III): the genomes of soil and plant-associated and newly described type strains.</title>
        <authorList>
            <person name="Whitman W."/>
        </authorList>
    </citation>
    <scope>NUCLEOTIDE SEQUENCE [LARGE SCALE GENOMIC DNA]</scope>
    <source>
        <strain evidence="1 2">CECT 8446</strain>
    </source>
</reference>
<evidence type="ECO:0000313" key="2">
    <source>
        <dbReference type="Proteomes" id="UP000294535"/>
    </source>
</evidence>
<dbReference type="EMBL" id="SNYF01000005">
    <property type="protein sequence ID" value="TDQ18780.1"/>
    <property type="molecule type" value="Genomic_DNA"/>
</dbReference>
<name>A0A4R6T717_9BACT</name>
<dbReference type="PROSITE" id="PS51257">
    <property type="entry name" value="PROKAR_LIPOPROTEIN"/>
    <property type="match status" value="1"/>
</dbReference>
<dbReference type="AlphaFoldDB" id="A0A4R6T717"/>
<accession>A0A4R6T717</accession>
<protein>
    <recommendedName>
        <fullName evidence="3">Lipoprotein</fullName>
    </recommendedName>
</protein>
<dbReference type="OrthoDB" id="1467525at2"/>
<keyword evidence="2" id="KW-1185">Reference proteome</keyword>
<comment type="caution">
    <text evidence="1">The sequence shown here is derived from an EMBL/GenBank/DDBJ whole genome shotgun (WGS) entry which is preliminary data.</text>
</comment>
<organism evidence="1 2">
    <name type="scientific">Algoriphagus boseongensis</name>
    <dbReference type="NCBI Taxonomy" id="1442587"/>
    <lineage>
        <taxon>Bacteria</taxon>
        <taxon>Pseudomonadati</taxon>
        <taxon>Bacteroidota</taxon>
        <taxon>Cytophagia</taxon>
        <taxon>Cytophagales</taxon>
        <taxon>Cyclobacteriaceae</taxon>
        <taxon>Algoriphagus</taxon>
    </lineage>
</organism>
<evidence type="ECO:0008006" key="3">
    <source>
        <dbReference type="Google" id="ProtNLM"/>
    </source>
</evidence>
<evidence type="ECO:0000313" key="1">
    <source>
        <dbReference type="EMBL" id="TDQ18780.1"/>
    </source>
</evidence>
<dbReference type="RefSeq" id="WP_133552495.1">
    <property type="nucleotide sequence ID" value="NZ_SNYF01000005.1"/>
</dbReference>
<sequence>MNRGLVLLVFAAIFGFFSCVEEKEEPLFEEGKEFQPLSIGLFWTYQVEETEYFGENDFENRNYFLRDRIRSSYVNEAKELVFIVERSQSNNQSNWNKIIEYTLLLRNNSLIKNLNNQSVVNLVFPPRLGTNWNGKIYQAEGDDEFEIDLVEGDILRVNQEEFDDKVTKRDVRFEIFQKNIGLTEAFYDVITYCSRNDCLGNQLIDGGKKISMKLVDNGKN</sequence>
<proteinExistence type="predicted"/>
<dbReference type="Proteomes" id="UP000294535">
    <property type="component" value="Unassembled WGS sequence"/>
</dbReference>